<evidence type="ECO:0000259" key="2">
    <source>
        <dbReference type="Pfam" id="PF03050"/>
    </source>
</evidence>
<evidence type="ECO:0000256" key="1">
    <source>
        <dbReference type="SAM" id="MobiDB-lite"/>
    </source>
</evidence>
<dbReference type="RefSeq" id="WP_114488768.1">
    <property type="nucleotide sequence ID" value="NZ_CBCSHM010000154.1"/>
</dbReference>
<dbReference type="PANTHER" id="PTHR33678:SF1">
    <property type="entry name" value="BLL1576 PROTEIN"/>
    <property type="match status" value="1"/>
</dbReference>
<dbReference type="InterPro" id="IPR024463">
    <property type="entry name" value="Transposase_TnpC_homeodom"/>
</dbReference>
<feature type="domain" description="Transposase IS66 central" evidence="2">
    <location>
        <begin position="197"/>
        <end position="487"/>
    </location>
</feature>
<name>A0A368TMY8_9GAMM</name>
<dbReference type="PANTHER" id="PTHR33678">
    <property type="entry name" value="BLL1576 PROTEIN"/>
    <property type="match status" value="1"/>
</dbReference>
<dbReference type="AlphaFoldDB" id="A0A368TMY8"/>
<dbReference type="InterPro" id="IPR052344">
    <property type="entry name" value="Transposase-related"/>
</dbReference>
<evidence type="ECO:0000259" key="4">
    <source>
        <dbReference type="Pfam" id="PF13817"/>
    </source>
</evidence>
<evidence type="ECO:0000313" key="5">
    <source>
        <dbReference type="EMBL" id="RCV85677.1"/>
    </source>
</evidence>
<keyword evidence="6" id="KW-1185">Reference proteome</keyword>
<dbReference type="InterPro" id="IPR039552">
    <property type="entry name" value="IS66_C"/>
</dbReference>
<comment type="caution">
    <text evidence="5">The sequence shown here is derived from an EMBL/GenBank/DDBJ whole genome shotgun (WGS) entry which is preliminary data.</text>
</comment>
<dbReference type="InterPro" id="IPR004291">
    <property type="entry name" value="Transposase_IS66_central"/>
</dbReference>
<dbReference type="OrthoDB" id="9800877at2"/>
<accession>A0A368TMY8</accession>
<feature type="compositionally biased region" description="Low complexity" evidence="1">
    <location>
        <begin position="89"/>
        <end position="106"/>
    </location>
</feature>
<dbReference type="Proteomes" id="UP000253204">
    <property type="component" value="Unassembled WGS sequence"/>
</dbReference>
<reference evidence="5 6" key="1">
    <citation type="submission" date="2018-07" db="EMBL/GenBank/DDBJ databases">
        <title>Halomonas rutogse sp. nov., isolated from Lake TangqianCo on Tibetan Plateau.</title>
        <authorList>
            <person name="Lu H."/>
            <person name="Xing P."/>
            <person name="Wu Q."/>
        </authorList>
    </citation>
    <scope>NUCLEOTIDE SEQUENCE [LARGE SCALE GENOMIC DNA]</scope>
    <source>
        <strain evidence="5 6">TQ8S</strain>
    </source>
</reference>
<dbReference type="NCBIfam" id="NF033517">
    <property type="entry name" value="transpos_IS66"/>
    <property type="match status" value="1"/>
</dbReference>
<sequence length="546" mass="61077">MTYVPDALPDNPQELRQLAEKMARQLAVYEQEVSAKDERIEQLLDYIHLLRQKQFGAKADRLSKDQLSLFDEAELEVLIGELEAELTDAQQAQEAKAPKASSPAKQTPKRKPLPSHLARVERTIDLDNEQKDALGEGWVLIGHETAEQLAVIPRQYYVVVTKRAKYAPANDQVPGADQGPQVASRPPQILPKALGHSSLIAQVVTHKFIDGLPLYRQEAIFTREGIDLSRQTMSGWMLALVDPLAPLMAEFRRELLGGPVVQVDETPLQVLREPDREAAQKSYMWVYRGGPPGHPVIWFQYAASRAAEVPHDFLFPDEVPPDEAASAPCFYLQSDGYSAYHVLARHDAVRGHMACWAHVRRGFVDAAKARQRTGAAHQMVAMIGKLYQVEREIKELTPEARREARQERARPILDHIKTWLDSKAEKALPKGKLGEAIRYTLNLWPQLTTYLEDGHLAIDNNLTENAIRPFVIGRKGWLFAGSPKGADASAMLYTLVETAKANGLDPHAYLTHIFEHLPCAKTPDAVRSLLPQQLTMADITPLPQSC</sequence>
<feature type="domain" description="Transposase IS66 C-terminal" evidence="4">
    <location>
        <begin position="494"/>
        <end position="531"/>
    </location>
</feature>
<protein>
    <submittedName>
        <fullName evidence="5">IS66 family transposase</fullName>
    </submittedName>
</protein>
<dbReference type="EMBL" id="QPIJ01000130">
    <property type="protein sequence ID" value="RCV85677.1"/>
    <property type="molecule type" value="Genomic_DNA"/>
</dbReference>
<dbReference type="Pfam" id="PF03050">
    <property type="entry name" value="DDE_Tnp_IS66"/>
    <property type="match status" value="1"/>
</dbReference>
<evidence type="ECO:0000259" key="3">
    <source>
        <dbReference type="Pfam" id="PF13007"/>
    </source>
</evidence>
<dbReference type="Pfam" id="PF13007">
    <property type="entry name" value="LZ_Tnp_IS66"/>
    <property type="match status" value="1"/>
</dbReference>
<feature type="region of interest" description="Disordered" evidence="1">
    <location>
        <begin position="89"/>
        <end position="115"/>
    </location>
</feature>
<dbReference type="Pfam" id="PF13817">
    <property type="entry name" value="DDE_Tnp_IS66_C"/>
    <property type="match status" value="1"/>
</dbReference>
<gene>
    <name evidence="5" type="ORF">DU506_20990</name>
</gene>
<proteinExistence type="predicted"/>
<evidence type="ECO:0000313" key="6">
    <source>
        <dbReference type="Proteomes" id="UP000253204"/>
    </source>
</evidence>
<feature type="domain" description="Transposase TnpC homeodomain" evidence="3">
    <location>
        <begin position="43"/>
        <end position="121"/>
    </location>
</feature>
<organism evidence="5 6">
    <name type="scientific">Vreelandella rituensis</name>
    <dbReference type="NCBI Taxonomy" id="2282306"/>
    <lineage>
        <taxon>Bacteria</taxon>
        <taxon>Pseudomonadati</taxon>
        <taxon>Pseudomonadota</taxon>
        <taxon>Gammaproteobacteria</taxon>
        <taxon>Oceanospirillales</taxon>
        <taxon>Halomonadaceae</taxon>
        <taxon>Vreelandella</taxon>
    </lineage>
</organism>